<dbReference type="OrthoDB" id="5380347at2"/>
<gene>
    <name evidence="1" type="ORF">D7V88_30230</name>
</gene>
<dbReference type="Proteomes" id="UP000268094">
    <property type="component" value="Unassembled WGS sequence"/>
</dbReference>
<reference evidence="2" key="1">
    <citation type="submission" date="2018-09" db="EMBL/GenBank/DDBJ databases">
        <authorList>
            <person name="Livingstone P.G."/>
            <person name="Whitworth D.E."/>
        </authorList>
    </citation>
    <scope>NUCLEOTIDE SEQUENCE [LARGE SCALE GENOMIC DNA]</scope>
    <source>
        <strain evidence="2">CA054A</strain>
    </source>
</reference>
<comment type="caution">
    <text evidence="1">The sequence shown here is derived from an EMBL/GenBank/DDBJ whole genome shotgun (WGS) entry which is preliminary data.</text>
</comment>
<dbReference type="AlphaFoldDB" id="A0A3A8IE57"/>
<dbReference type="PROSITE" id="PS51257">
    <property type="entry name" value="PROKAR_LIPOPROTEIN"/>
    <property type="match status" value="1"/>
</dbReference>
<organism evidence="1 2">
    <name type="scientific">Corallococcus terminator</name>
    <dbReference type="NCBI Taxonomy" id="2316733"/>
    <lineage>
        <taxon>Bacteria</taxon>
        <taxon>Pseudomonadati</taxon>
        <taxon>Myxococcota</taxon>
        <taxon>Myxococcia</taxon>
        <taxon>Myxococcales</taxon>
        <taxon>Cystobacterineae</taxon>
        <taxon>Myxococcaceae</taxon>
        <taxon>Corallococcus</taxon>
    </lineage>
</organism>
<dbReference type="EMBL" id="RAVZ01000270">
    <property type="protein sequence ID" value="RKG78090.1"/>
    <property type="molecule type" value="Genomic_DNA"/>
</dbReference>
<name>A0A3A8IE57_9BACT</name>
<proteinExistence type="predicted"/>
<evidence type="ECO:0008006" key="3">
    <source>
        <dbReference type="Google" id="ProtNLM"/>
    </source>
</evidence>
<sequence>MRPGLPWCCLVLSLVAGCSSRYPPLNPAPGLPPPVRLDFKPPVDRLLTESVRATRTFQPAGQPEVRDLAEFTTETRFTPADGGWRVAQSVRTPRQVHDGQDVVSLPGAVLERFTLRLQLAADGTFVKLVAPEAAQEALRQVAPAGSGLPELERFFSPDALETRTRREWEAKYGGLLQRNLVEGQRTWAVDFLDVGGVERAYLLERTVEGTRLTSFGDAVVLSLKCMDALPEKAPAELRSVWAEAGSPELLKGVTCAGEQVVAWGRFVPVRRLLKVNAVGDGGTLTLTTESQAETLQEEGS</sequence>
<evidence type="ECO:0000313" key="2">
    <source>
        <dbReference type="Proteomes" id="UP000268094"/>
    </source>
</evidence>
<evidence type="ECO:0000313" key="1">
    <source>
        <dbReference type="EMBL" id="RKG78090.1"/>
    </source>
</evidence>
<keyword evidence="2" id="KW-1185">Reference proteome</keyword>
<protein>
    <recommendedName>
        <fullName evidence="3">Lipoprotein</fullName>
    </recommendedName>
</protein>
<accession>A0A3A8IE57</accession>